<feature type="domain" description="Endoribonuclease YicC-like N-terminal" evidence="6">
    <location>
        <begin position="3"/>
        <end position="156"/>
    </location>
</feature>
<dbReference type="AlphaFoldDB" id="A0A4P7VJC0"/>
<keyword evidence="3" id="KW-0255">Endonuclease</keyword>
<dbReference type="Proteomes" id="UP000297031">
    <property type="component" value="Chromosome"/>
</dbReference>
<dbReference type="EMBL" id="CP039393">
    <property type="protein sequence ID" value="QCD35336.1"/>
    <property type="molecule type" value="Genomic_DNA"/>
</dbReference>
<protein>
    <submittedName>
        <fullName evidence="8">YicC family protein</fullName>
    </submittedName>
</protein>
<dbReference type="PANTHER" id="PTHR30636:SF3">
    <property type="entry name" value="UPF0701 PROTEIN YICC"/>
    <property type="match status" value="1"/>
</dbReference>
<evidence type="ECO:0000256" key="3">
    <source>
        <dbReference type="ARBA" id="ARBA00022759"/>
    </source>
</evidence>
<dbReference type="KEGG" id="mgod:E7746_05225"/>
<dbReference type="Pfam" id="PF08340">
    <property type="entry name" value="YicC-like_C"/>
    <property type="match status" value="1"/>
</dbReference>
<reference evidence="8 9" key="1">
    <citation type="submission" date="2019-02" db="EMBL/GenBank/DDBJ databases">
        <title>Isolation and identification of novel species under the genus Muribaculum.</title>
        <authorList>
            <person name="Miyake S."/>
            <person name="Ding Y."/>
            <person name="Low A."/>
            <person name="Soh M."/>
            <person name="Seedorf H."/>
        </authorList>
    </citation>
    <scope>NUCLEOTIDE SEQUENCE [LARGE SCALE GENOMIC DNA]</scope>
    <source>
        <strain evidence="8 9">TLL-A4</strain>
    </source>
</reference>
<comment type="similarity">
    <text evidence="5">Belongs to the YicC/YloC family.</text>
</comment>
<evidence type="ECO:0000256" key="2">
    <source>
        <dbReference type="ARBA" id="ARBA00022722"/>
    </source>
</evidence>
<dbReference type="NCBIfam" id="TIGR00255">
    <property type="entry name" value="YicC/YloC family endoribonuclease"/>
    <property type="match status" value="1"/>
</dbReference>
<evidence type="ECO:0000256" key="1">
    <source>
        <dbReference type="ARBA" id="ARBA00001968"/>
    </source>
</evidence>
<dbReference type="GO" id="GO:0004521">
    <property type="term" value="F:RNA endonuclease activity"/>
    <property type="evidence" value="ECO:0007669"/>
    <property type="project" value="InterPro"/>
</dbReference>
<proteinExistence type="inferred from homology"/>
<organism evidence="8 9">
    <name type="scientific">Muribaculum gordoncarteri</name>
    <dbReference type="NCBI Taxonomy" id="2530390"/>
    <lineage>
        <taxon>Bacteria</taxon>
        <taxon>Pseudomonadati</taxon>
        <taxon>Bacteroidota</taxon>
        <taxon>Bacteroidia</taxon>
        <taxon>Bacteroidales</taxon>
        <taxon>Muribaculaceae</taxon>
        <taxon>Muribaculum</taxon>
    </lineage>
</organism>
<accession>A0A4P7VJC0</accession>
<name>A0A4P7VJC0_9BACT</name>
<dbReference type="PANTHER" id="PTHR30636">
    <property type="entry name" value="UPF0701 PROTEIN YICC"/>
    <property type="match status" value="1"/>
</dbReference>
<evidence type="ECO:0000313" key="8">
    <source>
        <dbReference type="EMBL" id="QCD35336.1"/>
    </source>
</evidence>
<sequence length="291" mass="33391">MLLSMTGFGKSVVTIPNKKITVEIKSLNSKQLDISARVPAIFREKELELRNLIASVVERGKVDFQIYSESIGAETTVSLNIPLMAAYKAQVEEMARQLGIPWPDDWYGVLLRFPETVKSELPAALTDEESEALFNATREAIDGLMQFRAKEGKKLEEFFTKKISNIRELLSSVDPYEKERVVKIRARIEENLSKIDSVTFDKNRLEQEMIFYIEKLDINEEKQRLAQHLNYFMETMEHGNGQGKKLGFISQEMGREINTLGSKSNHAELQKIVVKMKDELEQIKEQVLNVM</sequence>
<dbReference type="OrthoDB" id="9771229at2"/>
<feature type="domain" description="Endoribonuclease YicC-like C-terminal" evidence="7">
    <location>
        <begin position="176"/>
        <end position="290"/>
    </location>
</feature>
<evidence type="ECO:0000256" key="4">
    <source>
        <dbReference type="ARBA" id="ARBA00022801"/>
    </source>
</evidence>
<evidence type="ECO:0000259" key="7">
    <source>
        <dbReference type="Pfam" id="PF08340"/>
    </source>
</evidence>
<dbReference type="InterPro" id="IPR005229">
    <property type="entry name" value="YicC/YloC-like"/>
</dbReference>
<keyword evidence="2" id="KW-0540">Nuclease</keyword>
<dbReference type="GO" id="GO:0016787">
    <property type="term" value="F:hydrolase activity"/>
    <property type="evidence" value="ECO:0007669"/>
    <property type="project" value="UniProtKB-KW"/>
</dbReference>
<keyword evidence="9" id="KW-1185">Reference proteome</keyword>
<dbReference type="Pfam" id="PF03755">
    <property type="entry name" value="YicC-like_N"/>
    <property type="match status" value="1"/>
</dbReference>
<evidence type="ECO:0000256" key="5">
    <source>
        <dbReference type="ARBA" id="ARBA00035648"/>
    </source>
</evidence>
<gene>
    <name evidence="8" type="ORF">E7746_05225</name>
</gene>
<evidence type="ECO:0000313" key="9">
    <source>
        <dbReference type="Proteomes" id="UP000297031"/>
    </source>
</evidence>
<evidence type="ECO:0000259" key="6">
    <source>
        <dbReference type="Pfam" id="PF03755"/>
    </source>
</evidence>
<dbReference type="RefSeq" id="WP_136410081.1">
    <property type="nucleotide sequence ID" value="NZ_CP039393.1"/>
</dbReference>
<comment type="cofactor">
    <cofactor evidence="1">
        <name>a divalent metal cation</name>
        <dbReference type="ChEBI" id="CHEBI:60240"/>
    </cofactor>
</comment>
<keyword evidence="4" id="KW-0378">Hydrolase</keyword>
<dbReference type="InterPro" id="IPR013551">
    <property type="entry name" value="YicC-like_C"/>
</dbReference>
<dbReference type="InterPro" id="IPR013527">
    <property type="entry name" value="YicC-like_N"/>
</dbReference>